<evidence type="ECO:0000313" key="6">
    <source>
        <dbReference type="Proteomes" id="UP000424462"/>
    </source>
</evidence>
<gene>
    <name evidence="5" type="ORF">COCCU_10280</name>
</gene>
<feature type="domain" description="Heparan-alpha-glucosaminide N-acetyltransferase catalytic" evidence="4">
    <location>
        <begin position="20"/>
        <end position="199"/>
    </location>
</feature>
<reference evidence="5 6" key="1">
    <citation type="submission" date="2019-11" db="EMBL/GenBank/DDBJ databases">
        <title>Complete genome sequence of Corynebacterium kalinowskii 1959, a novel Corynebacterium species isolated from soil of a small paddock in Vilsendorf, Germany.</title>
        <authorList>
            <person name="Schaffert L."/>
            <person name="Ruwe M."/>
            <person name="Milse J."/>
            <person name="Hanuschka K."/>
            <person name="Ortseifen V."/>
            <person name="Droste J."/>
            <person name="Brandt D."/>
            <person name="Schlueter L."/>
            <person name="Kutter Y."/>
            <person name="Vinke S."/>
            <person name="Viehoefer P."/>
            <person name="Jacob L."/>
            <person name="Luebke N.-C."/>
            <person name="Schulte-Berndt E."/>
            <person name="Hain C."/>
            <person name="Linder M."/>
            <person name="Schmidt P."/>
            <person name="Wollenschlaeger L."/>
            <person name="Luttermann T."/>
            <person name="Thieme E."/>
            <person name="Hassa J."/>
            <person name="Haak M."/>
            <person name="Wittchen M."/>
            <person name="Mentz A."/>
            <person name="Persicke M."/>
            <person name="Busche T."/>
            <person name="Ruckert C."/>
        </authorList>
    </citation>
    <scope>NUCLEOTIDE SEQUENCE [LARGE SCALE GENOMIC DNA]</scope>
    <source>
        <strain evidence="5 6">2039</strain>
    </source>
</reference>
<dbReference type="AlphaFoldDB" id="A0A6B8W9M7"/>
<name>A0A6B8W9M7_9CORY</name>
<feature type="transmembrane region" description="Helical" evidence="2">
    <location>
        <begin position="60"/>
        <end position="83"/>
    </location>
</feature>
<dbReference type="InterPro" id="IPR052529">
    <property type="entry name" value="Bact_Transport_Assoc"/>
</dbReference>
<keyword evidence="2" id="KW-0812">Transmembrane</keyword>
<keyword evidence="2" id="KW-1133">Transmembrane helix</keyword>
<dbReference type="InterPro" id="IPR007349">
    <property type="entry name" value="DUF418"/>
</dbReference>
<evidence type="ECO:0000313" key="5">
    <source>
        <dbReference type="EMBL" id="QGU07975.1"/>
    </source>
</evidence>
<dbReference type="RefSeq" id="WP_197088340.1">
    <property type="nucleotide sequence ID" value="NZ_CP046455.1"/>
</dbReference>
<keyword evidence="6" id="KW-1185">Reference proteome</keyword>
<dbReference type="KEGG" id="cok:COCCU_10280"/>
<evidence type="ECO:0000259" key="4">
    <source>
        <dbReference type="Pfam" id="PF07786"/>
    </source>
</evidence>
<dbReference type="Proteomes" id="UP000424462">
    <property type="component" value="Chromosome"/>
</dbReference>
<evidence type="ECO:0000256" key="1">
    <source>
        <dbReference type="SAM" id="MobiDB-lite"/>
    </source>
</evidence>
<feature type="domain" description="DUF418" evidence="3">
    <location>
        <begin position="263"/>
        <end position="378"/>
    </location>
</feature>
<dbReference type="Pfam" id="PF07786">
    <property type="entry name" value="HGSNAT_cat"/>
    <property type="match status" value="1"/>
</dbReference>
<feature type="transmembrane region" description="Helical" evidence="2">
    <location>
        <begin position="174"/>
        <end position="192"/>
    </location>
</feature>
<feature type="transmembrane region" description="Helical" evidence="2">
    <location>
        <begin position="199"/>
        <end position="222"/>
    </location>
</feature>
<feature type="region of interest" description="Disordered" evidence="1">
    <location>
        <begin position="387"/>
        <end position="430"/>
    </location>
</feature>
<feature type="compositionally biased region" description="Basic and acidic residues" evidence="1">
    <location>
        <begin position="417"/>
        <end position="430"/>
    </location>
</feature>
<feature type="transmembrane region" description="Helical" evidence="2">
    <location>
        <begin position="300"/>
        <end position="320"/>
    </location>
</feature>
<feature type="transmembrane region" description="Helical" evidence="2">
    <location>
        <begin position="141"/>
        <end position="162"/>
    </location>
</feature>
<dbReference type="EMBL" id="CP046455">
    <property type="protein sequence ID" value="QGU07975.1"/>
    <property type="molecule type" value="Genomic_DNA"/>
</dbReference>
<dbReference type="PANTHER" id="PTHR30590:SF2">
    <property type="entry name" value="INNER MEMBRANE PROTEIN"/>
    <property type="match status" value="1"/>
</dbReference>
<dbReference type="InterPro" id="IPR012429">
    <property type="entry name" value="HGSNAT_cat"/>
</dbReference>
<sequence length="430" mass="46570">MKTNTLTPSLPASISTLAPRIHGLDLARFLAVMGMVYSHLGEELDYEGFSRIFMESRNGLPSALFAVLAGISMSIISASAVRAGGATLAHNRHRLIIRGLILMVLGFILGEAQVSIAVVLLPLGLAMVLLSWAPRARNSTLISLGLTLLLVGPALQVLLPGAFLTSLMGGSYPLLAWLTYVTAGILLHRLLITPQVSTIALSCLLVVGALLTMLGLQARYLLGFIPLDPDSSVQYYTEEVIFESRFLVSEPAFVFLSPEGHSGGLMEQITSLFASLAALALCLLLCRFTWLNRLLYPLRAAGSMSLTVYVLHVLTTAWYFHGLGFTLLNPAADFDDYLQGKAPENDLLVILTVVVAATVAALWKLKFRRGPLEEWVARVIDTATRQDLPARELPDPSPATTPVGDLKPPAENPAEQLDSHGRELQPDIRK</sequence>
<accession>A0A6B8W9M7</accession>
<feature type="transmembrane region" description="Helical" evidence="2">
    <location>
        <begin position="116"/>
        <end position="134"/>
    </location>
</feature>
<proteinExistence type="predicted"/>
<feature type="transmembrane region" description="Helical" evidence="2">
    <location>
        <begin position="269"/>
        <end position="288"/>
    </location>
</feature>
<organism evidence="5 6">
    <name type="scientific">Corynebacterium occultum</name>
    <dbReference type="NCBI Taxonomy" id="2675219"/>
    <lineage>
        <taxon>Bacteria</taxon>
        <taxon>Bacillati</taxon>
        <taxon>Actinomycetota</taxon>
        <taxon>Actinomycetes</taxon>
        <taxon>Mycobacteriales</taxon>
        <taxon>Corynebacteriaceae</taxon>
        <taxon>Corynebacterium</taxon>
    </lineage>
</organism>
<keyword evidence="2" id="KW-0472">Membrane</keyword>
<dbReference type="PANTHER" id="PTHR30590">
    <property type="entry name" value="INNER MEMBRANE PROTEIN"/>
    <property type="match status" value="1"/>
</dbReference>
<evidence type="ECO:0000256" key="2">
    <source>
        <dbReference type="SAM" id="Phobius"/>
    </source>
</evidence>
<dbReference type="Pfam" id="PF04235">
    <property type="entry name" value="DUF418"/>
    <property type="match status" value="1"/>
</dbReference>
<protein>
    <submittedName>
        <fullName evidence="5">Uncharacterized protein</fullName>
    </submittedName>
</protein>
<feature type="transmembrane region" description="Helical" evidence="2">
    <location>
        <begin position="347"/>
        <end position="365"/>
    </location>
</feature>
<evidence type="ECO:0000259" key="3">
    <source>
        <dbReference type="Pfam" id="PF04235"/>
    </source>
</evidence>